<gene>
    <name evidence="1" type="ORF">HETIRDRAFT_148183</name>
</gene>
<dbReference type="KEGG" id="hir:HETIRDRAFT_148183"/>
<dbReference type="EMBL" id="KI925464">
    <property type="protein sequence ID" value="ETW76897.1"/>
    <property type="molecule type" value="Genomic_DNA"/>
</dbReference>
<evidence type="ECO:0000313" key="2">
    <source>
        <dbReference type="Proteomes" id="UP000030671"/>
    </source>
</evidence>
<name>W4JTK9_HETIT</name>
<keyword evidence="2" id="KW-1185">Reference proteome</keyword>
<sequence>MSPIEPKSIRFYDKTPPTLKPLADGPHFWLFDKENPIGYDGRAGLSIDRIVKLIQSHNSYDIQPLLIPEDWKNGDPNANVPPVIVTLQNSLCHYIDHLHTIWDETPVEFYKPRSYFSTIPYPFPNVTLHELRDPKDMLYSVEWTILKILSKAHMGMVQYSTLGVKTFYNALLPAICHQIRGCEVLRSTTITFPRYSAEYGSSTCLDFVCRPSIDNLPRGLPSGFVPVLFAAHHLDALHPFT</sequence>
<dbReference type="HOGENOM" id="CLU_1154040_0_0_1"/>
<dbReference type="AlphaFoldDB" id="W4JTK9"/>
<accession>W4JTK9</accession>
<dbReference type="OrthoDB" id="3052275at2759"/>
<protein>
    <submittedName>
        <fullName evidence="1">Uncharacterized protein</fullName>
    </submittedName>
</protein>
<proteinExistence type="predicted"/>
<reference evidence="1 2" key="1">
    <citation type="journal article" date="2012" name="New Phytol.">
        <title>Insight into trade-off between wood decay and parasitism from the genome of a fungal forest pathogen.</title>
        <authorList>
            <person name="Olson A."/>
            <person name="Aerts A."/>
            <person name="Asiegbu F."/>
            <person name="Belbahri L."/>
            <person name="Bouzid O."/>
            <person name="Broberg A."/>
            <person name="Canback B."/>
            <person name="Coutinho P.M."/>
            <person name="Cullen D."/>
            <person name="Dalman K."/>
            <person name="Deflorio G."/>
            <person name="van Diepen L.T."/>
            <person name="Dunand C."/>
            <person name="Duplessis S."/>
            <person name="Durling M."/>
            <person name="Gonthier P."/>
            <person name="Grimwood J."/>
            <person name="Fossdal C.G."/>
            <person name="Hansson D."/>
            <person name="Henrissat B."/>
            <person name="Hietala A."/>
            <person name="Himmelstrand K."/>
            <person name="Hoffmeister D."/>
            <person name="Hogberg N."/>
            <person name="James T.Y."/>
            <person name="Karlsson M."/>
            <person name="Kohler A."/>
            <person name="Kues U."/>
            <person name="Lee Y.H."/>
            <person name="Lin Y.C."/>
            <person name="Lind M."/>
            <person name="Lindquist E."/>
            <person name="Lombard V."/>
            <person name="Lucas S."/>
            <person name="Lunden K."/>
            <person name="Morin E."/>
            <person name="Murat C."/>
            <person name="Park J."/>
            <person name="Raffaello T."/>
            <person name="Rouze P."/>
            <person name="Salamov A."/>
            <person name="Schmutz J."/>
            <person name="Solheim H."/>
            <person name="Stahlberg J."/>
            <person name="Velez H."/>
            <person name="de Vries R.P."/>
            <person name="Wiebenga A."/>
            <person name="Woodward S."/>
            <person name="Yakovlev I."/>
            <person name="Garbelotto M."/>
            <person name="Martin F."/>
            <person name="Grigoriev I.V."/>
            <person name="Stenlid J."/>
        </authorList>
    </citation>
    <scope>NUCLEOTIDE SEQUENCE [LARGE SCALE GENOMIC DNA]</scope>
    <source>
        <strain evidence="1 2">TC 32-1</strain>
    </source>
</reference>
<feature type="non-terminal residue" evidence="1">
    <location>
        <position position="241"/>
    </location>
</feature>
<evidence type="ECO:0000313" key="1">
    <source>
        <dbReference type="EMBL" id="ETW76897.1"/>
    </source>
</evidence>
<dbReference type="Proteomes" id="UP000030671">
    <property type="component" value="Unassembled WGS sequence"/>
</dbReference>
<dbReference type="GeneID" id="20667257"/>
<dbReference type="RefSeq" id="XP_009551761.1">
    <property type="nucleotide sequence ID" value="XM_009553466.1"/>
</dbReference>
<dbReference type="InParanoid" id="W4JTK9"/>
<organism evidence="1 2">
    <name type="scientific">Heterobasidion irregulare (strain TC 32-1)</name>
    <dbReference type="NCBI Taxonomy" id="747525"/>
    <lineage>
        <taxon>Eukaryota</taxon>
        <taxon>Fungi</taxon>
        <taxon>Dikarya</taxon>
        <taxon>Basidiomycota</taxon>
        <taxon>Agaricomycotina</taxon>
        <taxon>Agaricomycetes</taxon>
        <taxon>Russulales</taxon>
        <taxon>Bondarzewiaceae</taxon>
        <taxon>Heterobasidion</taxon>
        <taxon>Heterobasidion annosum species complex</taxon>
    </lineage>
</organism>